<reference evidence="2 3" key="1">
    <citation type="journal article" date="2014" name="Genome Announc.">
        <title>Draft Genome Sequences of Two Vibrionaceae Species, Vibrio ponticus C121 and Photobacterium aphoticum C119, Isolated as Coral Reef Microbiota.</title>
        <authorList>
            <person name="Al-saari N."/>
            <person name="Meirelles P.M."/>
            <person name="Mino S."/>
            <person name="Suda W."/>
            <person name="Oshima K."/>
            <person name="Hattori M."/>
            <person name="Ohkuma M."/>
            <person name="Thompson F.L."/>
            <person name="Gomez-Gil B."/>
            <person name="Sawabe T."/>
            <person name="Sawabe T."/>
        </authorList>
    </citation>
    <scope>NUCLEOTIDE SEQUENCE [LARGE SCALE GENOMIC DNA]</scope>
    <source>
        <strain evidence="2 3">JCM 19237</strain>
    </source>
</reference>
<evidence type="ECO:0000313" key="3">
    <source>
        <dbReference type="Proteomes" id="UP000029227"/>
    </source>
</evidence>
<gene>
    <name evidence="2" type="ORF">JCM19237_5505</name>
</gene>
<name>A0A090R4N9_9GAMM</name>
<feature type="compositionally biased region" description="Acidic residues" evidence="1">
    <location>
        <begin position="75"/>
        <end position="85"/>
    </location>
</feature>
<sequence length="99" mass="10869">MSNENVRKGIMGLVTNAGSMMKSGGETVKDTAVQTASSVKQSVTTGSEIFRDTVGAGKEGFKESVQRHRVQPEVDASEFEDEVQQEEMHHDLTPRKDNE</sequence>
<organism evidence="2 3">
    <name type="scientific">Photobacterium aphoticum</name>
    <dbReference type="NCBI Taxonomy" id="754436"/>
    <lineage>
        <taxon>Bacteria</taxon>
        <taxon>Pseudomonadati</taxon>
        <taxon>Pseudomonadota</taxon>
        <taxon>Gammaproteobacteria</taxon>
        <taxon>Vibrionales</taxon>
        <taxon>Vibrionaceae</taxon>
        <taxon>Photobacterium</taxon>
    </lineage>
</organism>
<evidence type="ECO:0000256" key="1">
    <source>
        <dbReference type="SAM" id="MobiDB-lite"/>
    </source>
</evidence>
<feature type="compositionally biased region" description="Basic and acidic residues" evidence="1">
    <location>
        <begin position="86"/>
        <end position="99"/>
    </location>
</feature>
<feature type="compositionally biased region" description="Basic and acidic residues" evidence="1">
    <location>
        <begin position="61"/>
        <end position="72"/>
    </location>
</feature>
<protein>
    <submittedName>
        <fullName evidence="2">Uncharacterized protein</fullName>
    </submittedName>
</protein>
<feature type="region of interest" description="Disordered" evidence="1">
    <location>
        <begin position="61"/>
        <end position="99"/>
    </location>
</feature>
<accession>A0A090R4N9</accession>
<dbReference type="Proteomes" id="UP000029227">
    <property type="component" value="Unassembled WGS sequence"/>
</dbReference>
<dbReference type="AlphaFoldDB" id="A0A090R4N9"/>
<comment type="caution">
    <text evidence="2">The sequence shown here is derived from an EMBL/GenBank/DDBJ whole genome shotgun (WGS) entry which is preliminary data.</text>
</comment>
<dbReference type="STRING" id="754436.JCM19237_5505"/>
<evidence type="ECO:0000313" key="2">
    <source>
        <dbReference type="EMBL" id="GAL02612.1"/>
    </source>
</evidence>
<dbReference type="EMBL" id="BBMN01000001">
    <property type="protein sequence ID" value="GAL02612.1"/>
    <property type="molecule type" value="Genomic_DNA"/>
</dbReference>
<proteinExistence type="predicted"/>
<dbReference type="eggNOG" id="ENOG502ZS9M">
    <property type="taxonomic scope" value="Bacteria"/>
</dbReference>